<keyword evidence="1" id="KW-0472">Membrane</keyword>
<comment type="caution">
    <text evidence="2">The sequence shown here is derived from an EMBL/GenBank/DDBJ whole genome shotgun (WGS) entry which is preliminary data.</text>
</comment>
<protein>
    <recommendedName>
        <fullName evidence="4">DUF58 domain-containing protein</fullName>
    </recommendedName>
</protein>
<keyword evidence="3" id="KW-1185">Reference proteome</keyword>
<organism evidence="2 3">
    <name type="scientific">Thalassotalea insulae</name>
    <dbReference type="NCBI Taxonomy" id="2056778"/>
    <lineage>
        <taxon>Bacteria</taxon>
        <taxon>Pseudomonadati</taxon>
        <taxon>Pseudomonadota</taxon>
        <taxon>Gammaproteobacteria</taxon>
        <taxon>Alteromonadales</taxon>
        <taxon>Colwelliaceae</taxon>
        <taxon>Thalassotalea</taxon>
    </lineage>
</organism>
<feature type="transmembrane region" description="Helical" evidence="1">
    <location>
        <begin position="40"/>
        <end position="63"/>
    </location>
</feature>
<name>A0ABQ6GWZ3_9GAMM</name>
<keyword evidence="1" id="KW-1133">Transmembrane helix</keyword>
<dbReference type="PANTHER" id="PTHR34351:SF1">
    <property type="entry name" value="SLR1927 PROTEIN"/>
    <property type="match status" value="1"/>
</dbReference>
<evidence type="ECO:0000256" key="1">
    <source>
        <dbReference type="SAM" id="Phobius"/>
    </source>
</evidence>
<dbReference type="Proteomes" id="UP001157186">
    <property type="component" value="Unassembled WGS sequence"/>
</dbReference>
<gene>
    <name evidence="2" type="ORF">tinsulaeT_37980</name>
</gene>
<reference evidence="2 3" key="1">
    <citation type="submission" date="2023-03" db="EMBL/GenBank/DDBJ databases">
        <title>Draft genome sequence of Thalassotalea insulae KCTC 62186T.</title>
        <authorList>
            <person name="Sawabe T."/>
        </authorList>
    </citation>
    <scope>NUCLEOTIDE SEQUENCE [LARGE SCALE GENOMIC DNA]</scope>
    <source>
        <strain evidence="2 3">KCTC 62186</strain>
    </source>
</reference>
<feature type="transmembrane region" description="Helical" evidence="1">
    <location>
        <begin position="69"/>
        <end position="90"/>
    </location>
</feature>
<proteinExistence type="predicted"/>
<sequence>MVRDYLWQQKIRQRLTNGFARWLQKRMPSRDHQGLSQRNIFIFPSRFGFVFLGFICLLFILATNYQNNLILLMSYLLSSLFVTSMLASFINISGLALSAKGQYLGFTEQDILVPVTMETDVLRHDIALSFDINLTKNLPTLAQTQLVKVPVSFAKRGRYRLPRLTLASYYPLGLFRCWTHLQFDLEAIVCPKPLHCLTHNTGQHWREQDKENPITGQSPASDNFYELRSYNKGDSLNQVAWKYLAKTGQWYSKSYQAQAVEPDILSLDQLPAGNIETKLRQLCFLILEYDGANLDYGLELNSEVIEPGHGQAHLQQCLKKLATYGQQHYAD</sequence>
<evidence type="ECO:0000313" key="2">
    <source>
        <dbReference type="EMBL" id="GLX80458.1"/>
    </source>
</evidence>
<accession>A0ABQ6GWZ3</accession>
<dbReference type="EMBL" id="BSST01000001">
    <property type="protein sequence ID" value="GLX80458.1"/>
    <property type="molecule type" value="Genomic_DNA"/>
</dbReference>
<keyword evidence="1" id="KW-0812">Transmembrane</keyword>
<evidence type="ECO:0000313" key="3">
    <source>
        <dbReference type="Proteomes" id="UP001157186"/>
    </source>
</evidence>
<dbReference type="PANTHER" id="PTHR34351">
    <property type="entry name" value="SLR1927 PROTEIN-RELATED"/>
    <property type="match status" value="1"/>
</dbReference>
<evidence type="ECO:0008006" key="4">
    <source>
        <dbReference type="Google" id="ProtNLM"/>
    </source>
</evidence>
<dbReference type="RefSeq" id="WP_284246456.1">
    <property type="nucleotide sequence ID" value="NZ_BSST01000001.1"/>
</dbReference>